<accession>A0A0F9L139</accession>
<organism evidence="1">
    <name type="scientific">marine sediment metagenome</name>
    <dbReference type="NCBI Taxonomy" id="412755"/>
    <lineage>
        <taxon>unclassified sequences</taxon>
        <taxon>metagenomes</taxon>
        <taxon>ecological metagenomes</taxon>
    </lineage>
</organism>
<gene>
    <name evidence="1" type="ORF">LCGC14_1569850</name>
</gene>
<evidence type="ECO:0000313" key="1">
    <source>
        <dbReference type="EMBL" id="KKM27928.1"/>
    </source>
</evidence>
<proteinExistence type="predicted"/>
<dbReference type="EMBL" id="LAZR01012231">
    <property type="protein sequence ID" value="KKM27928.1"/>
    <property type="molecule type" value="Genomic_DNA"/>
</dbReference>
<protein>
    <submittedName>
        <fullName evidence="1">Uncharacterized protein</fullName>
    </submittedName>
</protein>
<name>A0A0F9L139_9ZZZZ</name>
<dbReference type="AlphaFoldDB" id="A0A0F9L139"/>
<sequence>MDFIKCPHCGDEVQEDAYSMHMTGQFNGKQVSPIGTCYVLQARAEEFRSVEELTDLHYCDIDPQAMLDSDGRDY</sequence>
<comment type="caution">
    <text evidence="1">The sequence shown here is derived from an EMBL/GenBank/DDBJ whole genome shotgun (WGS) entry which is preliminary data.</text>
</comment>
<reference evidence="1" key="1">
    <citation type="journal article" date="2015" name="Nature">
        <title>Complex archaea that bridge the gap between prokaryotes and eukaryotes.</title>
        <authorList>
            <person name="Spang A."/>
            <person name="Saw J.H."/>
            <person name="Jorgensen S.L."/>
            <person name="Zaremba-Niedzwiedzka K."/>
            <person name="Martijn J."/>
            <person name="Lind A.E."/>
            <person name="van Eijk R."/>
            <person name="Schleper C."/>
            <person name="Guy L."/>
            <person name="Ettema T.J."/>
        </authorList>
    </citation>
    <scope>NUCLEOTIDE SEQUENCE</scope>
</reference>